<keyword evidence="2" id="KW-1185">Reference proteome</keyword>
<keyword evidence="1" id="KW-0808">Transferase</keyword>
<dbReference type="InterPro" id="IPR002052">
    <property type="entry name" value="DNA_methylase_N6_adenine_CS"/>
</dbReference>
<gene>
    <name evidence="1" type="ORF">GCM10009690_32910</name>
</gene>
<dbReference type="GO" id="GO:0008168">
    <property type="term" value="F:methyltransferase activity"/>
    <property type="evidence" value="ECO:0007669"/>
    <property type="project" value="UniProtKB-KW"/>
</dbReference>
<dbReference type="PROSITE" id="PS00092">
    <property type="entry name" value="N6_MTASE"/>
    <property type="match status" value="1"/>
</dbReference>
<dbReference type="RefSeq" id="WP_173156998.1">
    <property type="nucleotide sequence ID" value="NZ_BAAALX010000039.1"/>
</dbReference>
<reference evidence="1 2" key="1">
    <citation type="journal article" date="2019" name="Int. J. Syst. Evol. Microbiol.">
        <title>The Global Catalogue of Microorganisms (GCM) 10K type strain sequencing project: providing services to taxonomists for standard genome sequencing and annotation.</title>
        <authorList>
            <consortium name="The Broad Institute Genomics Platform"/>
            <consortium name="The Broad Institute Genome Sequencing Center for Infectious Disease"/>
            <person name="Wu L."/>
            <person name="Ma J."/>
        </authorList>
    </citation>
    <scope>NUCLEOTIDE SEQUENCE [LARGE SCALE GENOMIC DNA]</scope>
    <source>
        <strain evidence="1 2">JCM 13318</strain>
    </source>
</reference>
<comment type="caution">
    <text evidence="1">The sequence shown here is derived from an EMBL/GenBank/DDBJ whole genome shotgun (WGS) entry which is preliminary data.</text>
</comment>
<name>A0ABN2AVT7_9MICO</name>
<dbReference type="Pfam" id="PF13651">
    <property type="entry name" value="EcoRI_methylase"/>
    <property type="match status" value="1"/>
</dbReference>
<dbReference type="EMBL" id="BAAALX010000039">
    <property type="protein sequence ID" value="GAA1527439.1"/>
    <property type="molecule type" value="Genomic_DNA"/>
</dbReference>
<protein>
    <submittedName>
        <fullName evidence="1">Adenine-specific methyltransferase EcoRI family protein</fullName>
    </submittedName>
</protein>
<dbReference type="GO" id="GO:0032259">
    <property type="term" value="P:methylation"/>
    <property type="evidence" value="ECO:0007669"/>
    <property type="project" value="UniProtKB-KW"/>
</dbReference>
<keyword evidence="1" id="KW-0489">Methyltransferase</keyword>
<evidence type="ECO:0000313" key="2">
    <source>
        <dbReference type="Proteomes" id="UP001500177"/>
    </source>
</evidence>
<sequence>MANRSLGKARKLKNDEFYTMYPDIEREMVAYWNFNKDVFRDKVVLCPADDPEWSNFRNFFADVFEEWGLKKLICTSFAPNSNQDALFAMDIEEELAAPHYDPVKSRQRGRKLVLERDDLNPTGKFRRDDMRWEYLDGDGDFRSEEVSALRDQADIIVTNPPFSLFREFIDWVNEGNTKYAVIGNINAITYKNVFRLIRDNLMWKGATANSSDMIFRIPASATVDPKDRAKAIRMLRAKGGEFADLPDDANFTRQGTSCWFTNIDHGVRHEWLDLDTKHRNQTKIKAKKVIRERGYPEFDNYSAIEVSFTEAIPSDHEGVMGVPISFLDKYNPEQFEIVGLAAGNIRGLAGIPSSTGKDGPYINGKLKYGRIFIRHRNSEKELARG</sequence>
<dbReference type="InterPro" id="IPR025247">
    <property type="entry name" value="EcoRI-like_methylase"/>
</dbReference>
<evidence type="ECO:0000313" key="1">
    <source>
        <dbReference type="EMBL" id="GAA1527439.1"/>
    </source>
</evidence>
<organism evidence="1 2">
    <name type="scientific">Brevibacterium permense</name>
    <dbReference type="NCBI Taxonomy" id="234834"/>
    <lineage>
        <taxon>Bacteria</taxon>
        <taxon>Bacillati</taxon>
        <taxon>Actinomycetota</taxon>
        <taxon>Actinomycetes</taxon>
        <taxon>Micrococcales</taxon>
        <taxon>Brevibacteriaceae</taxon>
        <taxon>Brevibacterium</taxon>
    </lineage>
</organism>
<proteinExistence type="predicted"/>
<accession>A0ABN2AVT7</accession>
<dbReference type="Proteomes" id="UP001500177">
    <property type="component" value="Unassembled WGS sequence"/>
</dbReference>